<keyword evidence="2" id="KW-1185">Reference proteome</keyword>
<dbReference type="InterPro" id="IPR019587">
    <property type="entry name" value="Polyketide_cyclase/dehydratase"/>
</dbReference>
<name>A0ABR7LIG2_9ACTN</name>
<dbReference type="Pfam" id="PF10604">
    <property type="entry name" value="Polyketide_cyc2"/>
    <property type="match status" value="1"/>
</dbReference>
<dbReference type="EMBL" id="JABVEC010000002">
    <property type="protein sequence ID" value="MBC6464630.1"/>
    <property type="molecule type" value="Genomic_DNA"/>
</dbReference>
<sequence length="150" mass="16349">MPYSIDVSATSSAPPEIVFGHLAKAVTWADWGGFPFKSTRERAGEADPDGIGSVRRAGLFREEVVAFDPPRHYAYTMLAGAPVRDYRADVTLGPGAGGTAIRWEARFERKIPLTGVLLRAGFTVLLRRMARGLARHAERCGTDCPAHRPV</sequence>
<dbReference type="Gene3D" id="3.30.530.20">
    <property type="match status" value="1"/>
</dbReference>
<evidence type="ECO:0000313" key="1">
    <source>
        <dbReference type="EMBL" id="MBC6464630.1"/>
    </source>
</evidence>
<evidence type="ECO:0000313" key="2">
    <source>
        <dbReference type="Proteomes" id="UP000805614"/>
    </source>
</evidence>
<gene>
    <name evidence="1" type="ORF">HKK74_03845</name>
</gene>
<accession>A0ABR7LIG2</accession>
<dbReference type="SUPFAM" id="SSF55961">
    <property type="entry name" value="Bet v1-like"/>
    <property type="match status" value="1"/>
</dbReference>
<protein>
    <submittedName>
        <fullName evidence="1">SRPBCC family protein</fullName>
    </submittedName>
</protein>
<dbReference type="RefSeq" id="WP_187241641.1">
    <property type="nucleotide sequence ID" value="NZ_BAAAOK010000042.1"/>
</dbReference>
<organism evidence="1 2">
    <name type="scientific">Actinomadura alba</name>
    <dbReference type="NCBI Taxonomy" id="406431"/>
    <lineage>
        <taxon>Bacteria</taxon>
        <taxon>Bacillati</taxon>
        <taxon>Actinomycetota</taxon>
        <taxon>Actinomycetes</taxon>
        <taxon>Streptosporangiales</taxon>
        <taxon>Thermomonosporaceae</taxon>
        <taxon>Actinomadura</taxon>
    </lineage>
</organism>
<dbReference type="Proteomes" id="UP000805614">
    <property type="component" value="Unassembled WGS sequence"/>
</dbReference>
<comment type="caution">
    <text evidence="1">The sequence shown here is derived from an EMBL/GenBank/DDBJ whole genome shotgun (WGS) entry which is preliminary data.</text>
</comment>
<proteinExistence type="predicted"/>
<dbReference type="InterPro" id="IPR023393">
    <property type="entry name" value="START-like_dom_sf"/>
</dbReference>
<reference evidence="1 2" key="1">
    <citation type="submission" date="2020-06" db="EMBL/GenBank/DDBJ databases">
        <title>Actinomadura xiongansis sp. nov., isolated from soil of Baiyangdian.</title>
        <authorList>
            <person name="Zhang X."/>
        </authorList>
    </citation>
    <scope>NUCLEOTIDE SEQUENCE [LARGE SCALE GENOMIC DNA]</scope>
    <source>
        <strain evidence="1 2">HBUM206468</strain>
    </source>
</reference>
<dbReference type="CDD" id="cd07821">
    <property type="entry name" value="PYR_PYL_RCAR_like"/>
    <property type="match status" value="1"/>
</dbReference>